<keyword evidence="1" id="KW-1133">Transmembrane helix</keyword>
<feature type="transmembrane region" description="Helical" evidence="1">
    <location>
        <begin position="251"/>
        <end position="270"/>
    </location>
</feature>
<keyword evidence="1" id="KW-0472">Membrane</keyword>
<feature type="transmembrane region" description="Helical" evidence="1">
    <location>
        <begin position="58"/>
        <end position="77"/>
    </location>
</feature>
<name>A0ABZ0SIS3_9GAMM</name>
<protein>
    <recommendedName>
        <fullName evidence="4">DUF2157 domain-containing protein</fullName>
    </recommendedName>
</protein>
<feature type="transmembrane region" description="Helical" evidence="1">
    <location>
        <begin position="385"/>
        <end position="404"/>
    </location>
</feature>
<reference evidence="2 3" key="1">
    <citation type="journal article" date="2023" name="Microorganisms">
        <title>Thiorhodovibrio frisius and Trv. litoralis spp. nov., Two Novel Members from a Clade of Fastidious Purple Sulfur Bacteria That Exhibit Unique Red-Shifted Light-Harvesting Capabilities.</title>
        <authorList>
            <person name="Methner A."/>
            <person name="Kuzyk S.B."/>
            <person name="Petersen J."/>
            <person name="Bauer S."/>
            <person name="Brinkmann H."/>
            <person name="Sichau K."/>
            <person name="Wanner G."/>
            <person name="Wolf J."/>
            <person name="Neumann-Schaal M."/>
            <person name="Henke P."/>
            <person name="Tank M."/>
            <person name="Sproer C."/>
            <person name="Bunk B."/>
            <person name="Overmann J."/>
        </authorList>
    </citation>
    <scope>NUCLEOTIDE SEQUENCE [LARGE SCALE GENOMIC DNA]</scope>
    <source>
        <strain evidence="2 3">DSM 6702</strain>
    </source>
</reference>
<gene>
    <name evidence="2" type="ORF">Thiowin_04863</name>
</gene>
<feature type="transmembrane region" description="Helical" evidence="1">
    <location>
        <begin position="306"/>
        <end position="323"/>
    </location>
</feature>
<keyword evidence="1" id="KW-0812">Transmembrane</keyword>
<feature type="transmembrane region" description="Helical" evidence="1">
    <location>
        <begin position="195"/>
        <end position="212"/>
    </location>
</feature>
<feature type="transmembrane region" description="Helical" evidence="1">
    <location>
        <begin position="276"/>
        <end position="294"/>
    </location>
</feature>
<sequence>MSALTATTNQDLSLDPDALDFPAQAENHAPRQAPTRPSRSAGRDQAAAAQAFPISLSLLLRGFGGLVIIAAFVLFLFEGWRESDDLSRGLLLIGHTLALTLAGLASGHWLHENKGARLFIALALAAVPVNVAFLGGLIYPFLSWDAPGSLSAAASVWTQSQGRLSMAPALLFSAASLLVLALSVWLGLRIMARQSVAALSGLYLLANAALLLPTRAELAVSVLLVGLTLIIGLSSLRLRRRDPTLATAEGRLARALPMLPLLILAGRSLWLYAPDALFVTTLSLLGYLALRFTLATMSHTSQWRGLVETLAVAMALLTTILASGALLPAWLIADAVHLPLAAVILGAMLVDLSRLSARRRRGYQSTAALLLSLSLLLDLALFGGFALALIALIVGLAAMVFGYAIRARLLFATGLITALSALITLATEALAHFSLGGWSALVLLGIGIIILGSALERHGERLKTGLTEWRAHFSHAI</sequence>
<dbReference type="EMBL" id="CP121472">
    <property type="protein sequence ID" value="WPL19721.1"/>
    <property type="molecule type" value="Genomic_DNA"/>
</dbReference>
<dbReference type="Proteomes" id="UP001432180">
    <property type="component" value="Chromosome"/>
</dbReference>
<feature type="transmembrane region" description="Helical" evidence="1">
    <location>
        <begin position="409"/>
        <end position="431"/>
    </location>
</feature>
<evidence type="ECO:0000313" key="2">
    <source>
        <dbReference type="EMBL" id="WPL19721.1"/>
    </source>
</evidence>
<organism evidence="2 3">
    <name type="scientific">Thiorhodovibrio winogradskyi</name>
    <dbReference type="NCBI Taxonomy" id="77007"/>
    <lineage>
        <taxon>Bacteria</taxon>
        <taxon>Pseudomonadati</taxon>
        <taxon>Pseudomonadota</taxon>
        <taxon>Gammaproteobacteria</taxon>
        <taxon>Chromatiales</taxon>
        <taxon>Chromatiaceae</taxon>
        <taxon>Thiorhodovibrio</taxon>
    </lineage>
</organism>
<feature type="transmembrane region" description="Helical" evidence="1">
    <location>
        <begin position="437"/>
        <end position="455"/>
    </location>
</feature>
<dbReference type="RefSeq" id="WP_328985470.1">
    <property type="nucleotide sequence ID" value="NZ_CP121472.1"/>
</dbReference>
<keyword evidence="3" id="KW-1185">Reference proteome</keyword>
<feature type="transmembrane region" description="Helical" evidence="1">
    <location>
        <begin position="89"/>
        <end position="111"/>
    </location>
</feature>
<feature type="transmembrane region" description="Helical" evidence="1">
    <location>
        <begin position="166"/>
        <end position="188"/>
    </location>
</feature>
<evidence type="ECO:0008006" key="4">
    <source>
        <dbReference type="Google" id="ProtNLM"/>
    </source>
</evidence>
<evidence type="ECO:0000313" key="3">
    <source>
        <dbReference type="Proteomes" id="UP001432180"/>
    </source>
</evidence>
<proteinExistence type="predicted"/>
<feature type="transmembrane region" description="Helical" evidence="1">
    <location>
        <begin position="118"/>
        <end position="142"/>
    </location>
</feature>
<evidence type="ECO:0000256" key="1">
    <source>
        <dbReference type="SAM" id="Phobius"/>
    </source>
</evidence>
<accession>A0ABZ0SIS3</accession>
<feature type="transmembrane region" description="Helical" evidence="1">
    <location>
        <begin position="218"/>
        <end position="239"/>
    </location>
</feature>